<dbReference type="PANTHER" id="PTHR21047">
    <property type="entry name" value="DTDP-6-DEOXY-D-GLUCOSE-3,5 EPIMERASE"/>
    <property type="match status" value="1"/>
</dbReference>
<dbReference type="RefSeq" id="WP_150862430.1">
    <property type="nucleotide sequence ID" value="NZ_VYXP01000001.1"/>
</dbReference>
<dbReference type="InterPro" id="IPR011051">
    <property type="entry name" value="RmlC_Cupin_sf"/>
</dbReference>
<dbReference type="SUPFAM" id="SSF51182">
    <property type="entry name" value="RmlC-like cupins"/>
    <property type="match status" value="1"/>
</dbReference>
<dbReference type="AlphaFoldDB" id="A0A5N0TGA7"/>
<evidence type="ECO:0000256" key="2">
    <source>
        <dbReference type="ARBA" id="ARBA00001997"/>
    </source>
</evidence>
<dbReference type="Pfam" id="PF00908">
    <property type="entry name" value="dTDP_sugar_isom"/>
    <property type="match status" value="1"/>
</dbReference>
<protein>
    <recommendedName>
        <fullName evidence="4">dTDP-4-dehydrorhamnose 3,5-epimerase</fullName>
        <ecNumber evidence="3">5.1.3.13</ecNumber>
    </recommendedName>
    <alternativeName>
        <fullName evidence="6">Thymidine diphospho-4-keto-rhamnose 3,5-epimerase</fullName>
    </alternativeName>
    <alternativeName>
        <fullName evidence="5">dTDP-4-keto-6-deoxyglucose 3,5-epimerase</fullName>
    </alternativeName>
    <alternativeName>
        <fullName evidence="7">dTDP-6-deoxy-D-xylo-4-hexulose 3,5-epimerase</fullName>
    </alternativeName>
</protein>
<evidence type="ECO:0000313" key="10">
    <source>
        <dbReference type="Proteomes" id="UP000325372"/>
    </source>
</evidence>
<dbReference type="Gene3D" id="2.60.120.10">
    <property type="entry name" value="Jelly Rolls"/>
    <property type="match status" value="1"/>
</dbReference>
<gene>
    <name evidence="9" type="ORF">F3N42_00585</name>
</gene>
<organism evidence="9 10">
    <name type="scientific">Marinihelvus fidelis</name>
    <dbReference type="NCBI Taxonomy" id="2613842"/>
    <lineage>
        <taxon>Bacteria</taxon>
        <taxon>Pseudomonadati</taxon>
        <taxon>Pseudomonadota</taxon>
        <taxon>Gammaproteobacteria</taxon>
        <taxon>Chromatiales</taxon>
        <taxon>Wenzhouxiangellaceae</taxon>
        <taxon>Marinihelvus</taxon>
    </lineage>
</organism>
<evidence type="ECO:0000256" key="3">
    <source>
        <dbReference type="ARBA" id="ARBA00012098"/>
    </source>
</evidence>
<dbReference type="InterPro" id="IPR014710">
    <property type="entry name" value="RmlC-like_jellyroll"/>
</dbReference>
<feature type="site" description="Participates in a stacking interaction with the thymidine ring of dTDP-4-oxo-6-deoxyglucose" evidence="8">
    <location>
        <position position="150"/>
    </location>
</feature>
<dbReference type="Proteomes" id="UP000325372">
    <property type="component" value="Unassembled WGS sequence"/>
</dbReference>
<evidence type="ECO:0000256" key="5">
    <source>
        <dbReference type="ARBA" id="ARBA00029758"/>
    </source>
</evidence>
<dbReference type="GO" id="GO:0005829">
    <property type="term" value="C:cytosol"/>
    <property type="evidence" value="ECO:0007669"/>
    <property type="project" value="TreeGrafter"/>
</dbReference>
<evidence type="ECO:0000256" key="8">
    <source>
        <dbReference type="PIRSR" id="PIRSR600888-3"/>
    </source>
</evidence>
<comment type="caution">
    <text evidence="9">The sequence shown here is derived from an EMBL/GenBank/DDBJ whole genome shotgun (WGS) entry which is preliminary data.</text>
</comment>
<evidence type="ECO:0000313" key="9">
    <source>
        <dbReference type="EMBL" id="KAA9134080.1"/>
    </source>
</evidence>
<dbReference type="GO" id="GO:0008830">
    <property type="term" value="F:dTDP-4-dehydrorhamnose 3,5-epimerase activity"/>
    <property type="evidence" value="ECO:0007669"/>
    <property type="project" value="UniProtKB-EC"/>
</dbReference>
<dbReference type="EMBL" id="VYXP01000001">
    <property type="protein sequence ID" value="KAA9134080.1"/>
    <property type="molecule type" value="Genomic_DNA"/>
</dbReference>
<dbReference type="EC" id="5.1.3.13" evidence="3"/>
<comment type="catalytic activity">
    <reaction evidence="1">
        <text>dTDP-4-dehydro-6-deoxy-alpha-D-glucose = dTDP-4-dehydro-beta-L-rhamnose</text>
        <dbReference type="Rhea" id="RHEA:16969"/>
        <dbReference type="ChEBI" id="CHEBI:57649"/>
        <dbReference type="ChEBI" id="CHEBI:62830"/>
        <dbReference type="EC" id="5.1.3.13"/>
    </reaction>
</comment>
<reference evidence="9 10" key="1">
    <citation type="submission" date="2019-09" db="EMBL/GenBank/DDBJ databases">
        <title>Wenzhouxiangella sp. Genome sequencing and assembly.</title>
        <authorList>
            <person name="Zhang R."/>
        </authorList>
    </citation>
    <scope>NUCLEOTIDE SEQUENCE [LARGE SCALE GENOMIC DNA]</scope>
    <source>
        <strain evidence="9 10">W260</strain>
    </source>
</reference>
<name>A0A5N0TGA7_9GAMM</name>
<evidence type="ECO:0000256" key="1">
    <source>
        <dbReference type="ARBA" id="ARBA00001298"/>
    </source>
</evidence>
<evidence type="ECO:0000256" key="4">
    <source>
        <dbReference type="ARBA" id="ARBA00019595"/>
    </source>
</evidence>
<evidence type="ECO:0000256" key="7">
    <source>
        <dbReference type="ARBA" id="ARBA00033311"/>
    </source>
</evidence>
<sequence length="185" mass="21093">MTVTDNEVSKDSQLVDRAWNVLQDLIDGVVVREVRHVPRDHGVITEMYREEWDDTGLPVHQVYQSRLYPGAIGAWSCHQVSIDRLFVNQGHIKVVLYDGRPESGTFGRINEFHVGDMRPALVKIPTGVWHGLQNLGTTDALVVNLPTLPYQYEDPDHYRRPFDTAEIPYDWNVSGVSRVRSVKEG</sequence>
<dbReference type="GO" id="GO:0000271">
    <property type="term" value="P:polysaccharide biosynthetic process"/>
    <property type="evidence" value="ECO:0007669"/>
    <property type="project" value="TreeGrafter"/>
</dbReference>
<dbReference type="InterPro" id="IPR000888">
    <property type="entry name" value="RmlC-like"/>
</dbReference>
<evidence type="ECO:0000256" key="6">
    <source>
        <dbReference type="ARBA" id="ARBA00031424"/>
    </source>
</evidence>
<keyword evidence="10" id="KW-1185">Reference proteome</keyword>
<proteinExistence type="predicted"/>
<dbReference type="PANTHER" id="PTHR21047:SF2">
    <property type="entry name" value="THYMIDINE DIPHOSPHO-4-KETO-RHAMNOSE 3,5-EPIMERASE"/>
    <property type="match status" value="1"/>
</dbReference>
<comment type="function">
    <text evidence="2">Catalyzes the epimerization of the C3' and C5'positions of dTDP-6-deoxy-D-xylo-4-hexulose, forming dTDP-6-deoxy-L-lyxo-4-hexulose.</text>
</comment>
<accession>A0A5N0TGA7</accession>